<keyword evidence="2" id="KW-1185">Reference proteome</keyword>
<dbReference type="OrthoDB" id="10044893at2759"/>
<evidence type="ECO:0000313" key="1">
    <source>
        <dbReference type="EMBL" id="KAF0314547.1"/>
    </source>
</evidence>
<dbReference type="Gene3D" id="3.80.10.10">
    <property type="entry name" value="Ribonuclease Inhibitor"/>
    <property type="match status" value="1"/>
</dbReference>
<dbReference type="SUPFAM" id="SSF52047">
    <property type="entry name" value="RNI-like"/>
    <property type="match status" value="1"/>
</dbReference>
<dbReference type="Proteomes" id="UP000440578">
    <property type="component" value="Unassembled WGS sequence"/>
</dbReference>
<evidence type="ECO:0000313" key="2">
    <source>
        <dbReference type="Proteomes" id="UP000440578"/>
    </source>
</evidence>
<gene>
    <name evidence="1" type="primary">Fbxl16_1</name>
    <name evidence="1" type="ORF">FJT64_015039</name>
</gene>
<accession>A0A6A4X5K6</accession>
<name>A0A6A4X5K6_AMPAM</name>
<sequence>MLAYSTRVACVLLHTPYGLRSLDLSWCTRVTDAALEYIACDLAHLEELVLDSDVLALPAGCTQLSPSGLSSLVQLRQLVELELTNCPGSSHELNDYLRENLPHCWVYD</sequence>
<protein>
    <submittedName>
        <fullName evidence="1">F-box/LRR-repeat protein 16</fullName>
    </submittedName>
</protein>
<dbReference type="EMBL" id="VIIS01000014">
    <property type="protein sequence ID" value="KAF0314547.1"/>
    <property type="molecule type" value="Genomic_DNA"/>
</dbReference>
<organism evidence="1 2">
    <name type="scientific">Amphibalanus amphitrite</name>
    <name type="common">Striped barnacle</name>
    <name type="synonym">Balanus amphitrite</name>
    <dbReference type="NCBI Taxonomy" id="1232801"/>
    <lineage>
        <taxon>Eukaryota</taxon>
        <taxon>Metazoa</taxon>
        <taxon>Ecdysozoa</taxon>
        <taxon>Arthropoda</taxon>
        <taxon>Crustacea</taxon>
        <taxon>Multicrustacea</taxon>
        <taxon>Cirripedia</taxon>
        <taxon>Thoracica</taxon>
        <taxon>Thoracicalcarea</taxon>
        <taxon>Balanomorpha</taxon>
        <taxon>Balanoidea</taxon>
        <taxon>Balanidae</taxon>
        <taxon>Amphibalaninae</taxon>
        <taxon>Amphibalanus</taxon>
    </lineage>
</organism>
<dbReference type="AlphaFoldDB" id="A0A6A4X5K6"/>
<comment type="caution">
    <text evidence="1">The sequence shown here is derived from an EMBL/GenBank/DDBJ whole genome shotgun (WGS) entry which is preliminary data.</text>
</comment>
<proteinExistence type="predicted"/>
<reference evidence="1 2" key="1">
    <citation type="submission" date="2019-07" db="EMBL/GenBank/DDBJ databases">
        <title>Draft genome assembly of a fouling barnacle, Amphibalanus amphitrite (Darwin, 1854): The first reference genome for Thecostraca.</title>
        <authorList>
            <person name="Kim W."/>
        </authorList>
    </citation>
    <scope>NUCLEOTIDE SEQUENCE [LARGE SCALE GENOMIC DNA]</scope>
    <source>
        <strain evidence="1">SNU_AA5</strain>
        <tissue evidence="1">Soma without cirri and trophi</tissue>
    </source>
</reference>
<dbReference type="InterPro" id="IPR032675">
    <property type="entry name" value="LRR_dom_sf"/>
</dbReference>